<dbReference type="GO" id="GO:0004497">
    <property type="term" value="F:monooxygenase activity"/>
    <property type="evidence" value="ECO:0007669"/>
    <property type="project" value="UniProtKB-KW"/>
</dbReference>
<keyword evidence="5" id="KW-0560">Oxidoreductase</keyword>
<dbReference type="Gene3D" id="1.10.630.10">
    <property type="entry name" value="Cytochrome P450"/>
    <property type="match status" value="1"/>
</dbReference>
<dbReference type="AlphaFoldDB" id="A0A284QKH7"/>
<evidence type="ECO:0000313" key="11">
    <source>
        <dbReference type="Proteomes" id="UP000219338"/>
    </source>
</evidence>
<keyword evidence="4 8" id="KW-0479">Metal-binding</keyword>
<evidence type="ECO:0008006" key="12">
    <source>
        <dbReference type="Google" id="ProtNLM"/>
    </source>
</evidence>
<dbReference type="EMBL" id="FUEG01000001">
    <property type="protein sequence ID" value="SJK96964.1"/>
    <property type="molecule type" value="Genomic_DNA"/>
</dbReference>
<dbReference type="STRING" id="47428.A0A284QKH7"/>
<dbReference type="GO" id="GO:0016705">
    <property type="term" value="F:oxidoreductase activity, acting on paired donors, with incorporation or reduction of molecular oxygen"/>
    <property type="evidence" value="ECO:0007669"/>
    <property type="project" value="InterPro"/>
</dbReference>
<dbReference type="GO" id="GO:0020037">
    <property type="term" value="F:heme binding"/>
    <property type="evidence" value="ECO:0007669"/>
    <property type="project" value="InterPro"/>
</dbReference>
<name>A0A284QKH7_ARMOS</name>
<dbReference type="SUPFAM" id="SSF48264">
    <property type="entry name" value="Cytochrome P450"/>
    <property type="match status" value="1"/>
</dbReference>
<evidence type="ECO:0000256" key="9">
    <source>
        <dbReference type="SAM" id="SignalP"/>
    </source>
</evidence>
<dbReference type="Pfam" id="PF00067">
    <property type="entry name" value="p450"/>
    <property type="match status" value="1"/>
</dbReference>
<evidence type="ECO:0000256" key="6">
    <source>
        <dbReference type="ARBA" id="ARBA00023004"/>
    </source>
</evidence>
<proteinExistence type="inferred from homology"/>
<comment type="pathway">
    <text evidence="2">Secondary metabolite biosynthesis.</text>
</comment>
<dbReference type="Proteomes" id="UP000219338">
    <property type="component" value="Unassembled WGS sequence"/>
</dbReference>
<gene>
    <name evidence="10" type="ORF">ARMOST_00213</name>
</gene>
<keyword evidence="11" id="KW-1185">Reference proteome</keyword>
<reference evidence="11" key="1">
    <citation type="journal article" date="2017" name="Nat. Ecol. Evol.">
        <title>Genome expansion and lineage-specific genetic innovations in the forest pathogenic fungi Armillaria.</title>
        <authorList>
            <person name="Sipos G."/>
            <person name="Prasanna A.N."/>
            <person name="Walter M.C."/>
            <person name="O'Connor E."/>
            <person name="Balint B."/>
            <person name="Krizsan K."/>
            <person name="Kiss B."/>
            <person name="Hess J."/>
            <person name="Varga T."/>
            <person name="Slot J."/>
            <person name="Riley R."/>
            <person name="Boka B."/>
            <person name="Rigling D."/>
            <person name="Barry K."/>
            <person name="Lee J."/>
            <person name="Mihaltcheva S."/>
            <person name="LaButti K."/>
            <person name="Lipzen A."/>
            <person name="Waldron R."/>
            <person name="Moloney N.M."/>
            <person name="Sperisen C."/>
            <person name="Kredics L."/>
            <person name="Vagvoelgyi C."/>
            <person name="Patrignani A."/>
            <person name="Fitzpatrick D."/>
            <person name="Nagy I."/>
            <person name="Doyle S."/>
            <person name="Anderson J.B."/>
            <person name="Grigoriev I.V."/>
            <person name="Gueldener U."/>
            <person name="Muensterkoetter M."/>
            <person name="Nagy L.G."/>
        </authorList>
    </citation>
    <scope>NUCLEOTIDE SEQUENCE [LARGE SCALE GENOMIC DNA]</scope>
    <source>
        <strain evidence="11">C18/9</strain>
    </source>
</reference>
<keyword evidence="8" id="KW-0349">Heme</keyword>
<sequence length="569" mass="62830">MSQNFSQLFLHPTIIIMSLSALQELAPSFNLADVSVAAAATGAVTTLYLNRNEYRGDTAVAVCALTWASLFGTGVYKQLGVSQSLGIATSGLASFLGTMIVLAVAYRLSPLHPLWRFPGPFLNKITSLKAMHMVSTGHRYLIIKDLHKKYGKFVRTGPNTLSIASVEAVHPIYTTAQSMDKSMAYRPGRAPVGGLFFTPERYLHNIRRKAWAGAFSSKSLPKLLAVVDKRTKQMIKVMDKRRSADGVIDMSEIIRHWAYDLMAEMTFGATSDVELMANGDPEDVSENAQNATVVFEVLGEAPSIFDIAWNLPASDEFHVLERTATKLMDVRKHITGDDIASYLLGEKGGDCLGDEDLNIDSAFAIAAGSDTTGGTLTILLFYLLRDRTVYKKLRDELDAHFNSVDEIDDPKALLELPYLYGVIWEGLRLGTPFGGLPRVVGEGGSMIDGEFIPEDIIVSVPPYTQQTDPEHFYPMPMEFLPERWQPEGLGPETITKKDAMLCFSYGAFSCLGKVFANQELHLTVAKLMLAYDMDLPKSFDQQKFMDGVLNMRTTLFAYPLAITATPRNL</sequence>
<dbReference type="InterPro" id="IPR001128">
    <property type="entry name" value="Cyt_P450"/>
</dbReference>
<evidence type="ECO:0000256" key="5">
    <source>
        <dbReference type="ARBA" id="ARBA00023002"/>
    </source>
</evidence>
<dbReference type="GO" id="GO:0005506">
    <property type="term" value="F:iron ion binding"/>
    <property type="evidence" value="ECO:0007669"/>
    <property type="project" value="InterPro"/>
</dbReference>
<dbReference type="OMA" id="GHRYLII"/>
<comment type="similarity">
    <text evidence="3">Belongs to the cytochrome P450 family.</text>
</comment>
<dbReference type="OrthoDB" id="6692864at2759"/>
<dbReference type="PANTHER" id="PTHR24305:SF187">
    <property type="entry name" value="P450, PUTATIVE (EUROFUNG)-RELATED"/>
    <property type="match status" value="1"/>
</dbReference>
<comment type="cofactor">
    <cofactor evidence="1 8">
        <name>heme</name>
        <dbReference type="ChEBI" id="CHEBI:30413"/>
    </cofactor>
</comment>
<evidence type="ECO:0000256" key="7">
    <source>
        <dbReference type="ARBA" id="ARBA00023033"/>
    </source>
</evidence>
<dbReference type="InterPro" id="IPR050121">
    <property type="entry name" value="Cytochrome_P450_monoxygenase"/>
</dbReference>
<accession>A0A284QKH7</accession>
<evidence type="ECO:0000256" key="4">
    <source>
        <dbReference type="ARBA" id="ARBA00022723"/>
    </source>
</evidence>
<feature type="binding site" description="axial binding residue" evidence="8">
    <location>
        <position position="510"/>
    </location>
    <ligand>
        <name>heme</name>
        <dbReference type="ChEBI" id="CHEBI:30413"/>
    </ligand>
    <ligandPart>
        <name>Fe</name>
        <dbReference type="ChEBI" id="CHEBI:18248"/>
    </ligandPart>
</feature>
<evidence type="ECO:0000313" key="10">
    <source>
        <dbReference type="EMBL" id="SJK96964.1"/>
    </source>
</evidence>
<evidence type="ECO:0000256" key="3">
    <source>
        <dbReference type="ARBA" id="ARBA00010617"/>
    </source>
</evidence>
<feature type="signal peptide" evidence="9">
    <location>
        <begin position="1"/>
        <end position="21"/>
    </location>
</feature>
<evidence type="ECO:0000256" key="1">
    <source>
        <dbReference type="ARBA" id="ARBA00001971"/>
    </source>
</evidence>
<dbReference type="PANTHER" id="PTHR24305">
    <property type="entry name" value="CYTOCHROME P450"/>
    <property type="match status" value="1"/>
</dbReference>
<dbReference type="PRINTS" id="PR00463">
    <property type="entry name" value="EP450I"/>
</dbReference>
<organism evidence="10 11">
    <name type="scientific">Armillaria ostoyae</name>
    <name type="common">Armillaria root rot fungus</name>
    <dbReference type="NCBI Taxonomy" id="47428"/>
    <lineage>
        <taxon>Eukaryota</taxon>
        <taxon>Fungi</taxon>
        <taxon>Dikarya</taxon>
        <taxon>Basidiomycota</taxon>
        <taxon>Agaricomycotina</taxon>
        <taxon>Agaricomycetes</taxon>
        <taxon>Agaricomycetidae</taxon>
        <taxon>Agaricales</taxon>
        <taxon>Marasmiineae</taxon>
        <taxon>Physalacriaceae</taxon>
        <taxon>Armillaria</taxon>
    </lineage>
</organism>
<keyword evidence="9" id="KW-0732">Signal</keyword>
<dbReference type="InterPro" id="IPR036396">
    <property type="entry name" value="Cyt_P450_sf"/>
</dbReference>
<evidence type="ECO:0000256" key="2">
    <source>
        <dbReference type="ARBA" id="ARBA00005179"/>
    </source>
</evidence>
<keyword evidence="7" id="KW-0503">Monooxygenase</keyword>
<keyword evidence="6 8" id="KW-0408">Iron</keyword>
<dbReference type="InterPro" id="IPR002401">
    <property type="entry name" value="Cyt_P450_E_grp-I"/>
</dbReference>
<feature type="chain" id="PRO_5012312257" description="Cytochrome P450" evidence="9">
    <location>
        <begin position="22"/>
        <end position="569"/>
    </location>
</feature>
<evidence type="ECO:0000256" key="8">
    <source>
        <dbReference type="PIRSR" id="PIRSR602401-1"/>
    </source>
</evidence>
<protein>
    <recommendedName>
        <fullName evidence="12">Cytochrome P450</fullName>
    </recommendedName>
</protein>